<dbReference type="AlphaFoldDB" id="A0A914WAS5"/>
<dbReference type="WBParaSite" id="PSAMB.scaffold3625size17553.g22033.t1">
    <property type="protein sequence ID" value="PSAMB.scaffold3625size17553.g22033.t1"/>
    <property type="gene ID" value="PSAMB.scaffold3625size17553.g22033"/>
</dbReference>
<evidence type="ECO:0000256" key="1">
    <source>
        <dbReference type="SAM" id="MobiDB-lite"/>
    </source>
</evidence>
<protein>
    <submittedName>
        <fullName evidence="3">Uncharacterized protein</fullName>
    </submittedName>
</protein>
<evidence type="ECO:0000313" key="2">
    <source>
        <dbReference type="Proteomes" id="UP000887566"/>
    </source>
</evidence>
<feature type="compositionally biased region" description="Acidic residues" evidence="1">
    <location>
        <begin position="1"/>
        <end position="10"/>
    </location>
</feature>
<accession>A0A914WAS5</accession>
<dbReference type="Proteomes" id="UP000887566">
    <property type="component" value="Unplaced"/>
</dbReference>
<sequence length="261" mass="28267">MAPFDMEEDCPEKKLAQSIESSTVFNLETEETTTADLENKTVTDEELNPITSTEESTNATEATDTTRQSTEYASKIMTGFVTGTPASSTAVTEAATNEQPTLAAKFSTRSYSTFFPSLFSTSTSASVSMAPTTAPASIVPTTAGQYTSEAGCHDTSIFCPGFRRLCNAPRGCQRRRQARSLSLKIDDELACVWVRMQKQIPTLRDAVNECDASVRHIGAAEGISQGRMNKSPRRLRQLDCDIHKVVTSVFVALCPASCGEC</sequence>
<feature type="region of interest" description="Disordered" evidence="1">
    <location>
        <begin position="1"/>
        <end position="69"/>
    </location>
</feature>
<name>A0A914WAS5_9BILA</name>
<feature type="compositionally biased region" description="Low complexity" evidence="1">
    <location>
        <begin position="51"/>
        <end position="66"/>
    </location>
</feature>
<organism evidence="2 3">
    <name type="scientific">Plectus sambesii</name>
    <dbReference type="NCBI Taxonomy" id="2011161"/>
    <lineage>
        <taxon>Eukaryota</taxon>
        <taxon>Metazoa</taxon>
        <taxon>Ecdysozoa</taxon>
        <taxon>Nematoda</taxon>
        <taxon>Chromadorea</taxon>
        <taxon>Plectida</taxon>
        <taxon>Plectina</taxon>
        <taxon>Plectoidea</taxon>
        <taxon>Plectidae</taxon>
        <taxon>Plectus</taxon>
    </lineage>
</organism>
<keyword evidence="2" id="KW-1185">Reference proteome</keyword>
<proteinExistence type="predicted"/>
<reference evidence="3" key="1">
    <citation type="submission" date="2022-11" db="UniProtKB">
        <authorList>
            <consortium name="WormBaseParasite"/>
        </authorList>
    </citation>
    <scope>IDENTIFICATION</scope>
</reference>
<evidence type="ECO:0000313" key="3">
    <source>
        <dbReference type="WBParaSite" id="PSAMB.scaffold3625size17553.g22033.t1"/>
    </source>
</evidence>